<organism evidence="4 6">
    <name type="scientific">Colwellia hornerae</name>
    <dbReference type="NCBI Taxonomy" id="89402"/>
    <lineage>
        <taxon>Bacteria</taxon>
        <taxon>Pseudomonadati</taxon>
        <taxon>Pseudomonadota</taxon>
        <taxon>Gammaproteobacteria</taxon>
        <taxon>Alteromonadales</taxon>
        <taxon>Colwelliaceae</taxon>
        <taxon>Colwellia</taxon>
    </lineage>
</organism>
<comment type="caution">
    <text evidence="4">The sequence shown here is derived from an EMBL/GenBank/DDBJ whole genome shotgun (WGS) entry which is preliminary data.</text>
</comment>
<dbReference type="OrthoDB" id="9809746at2"/>
<dbReference type="EMBL" id="VOLQ01000043">
    <property type="protein sequence ID" value="TWX63467.1"/>
    <property type="molecule type" value="Genomic_DNA"/>
</dbReference>
<evidence type="ECO:0000313" key="6">
    <source>
        <dbReference type="Proteomes" id="UP000321917"/>
    </source>
</evidence>
<dbReference type="PROSITE" id="PS51352">
    <property type="entry name" value="THIOREDOXIN_2"/>
    <property type="match status" value="1"/>
</dbReference>
<dbReference type="Proteomes" id="UP000321917">
    <property type="component" value="Unassembled WGS sequence"/>
</dbReference>
<dbReference type="PANTHER" id="PTHR43110">
    <property type="entry name" value="THIOL PEROXIDASE"/>
    <property type="match status" value="1"/>
</dbReference>
<dbReference type="SUPFAM" id="SSF52833">
    <property type="entry name" value="Thioredoxin-like"/>
    <property type="match status" value="1"/>
</dbReference>
<keyword evidence="5" id="KW-1185">Reference proteome</keyword>
<dbReference type="EMBL" id="VOLR01000033">
    <property type="protein sequence ID" value="TWX54874.1"/>
    <property type="molecule type" value="Genomic_DNA"/>
</dbReference>
<keyword evidence="1" id="KW-0676">Redox-active center</keyword>
<gene>
    <name evidence="3" type="ORF">ESZ26_17265</name>
    <name evidence="4" type="ORF">ESZ27_16565</name>
</gene>
<evidence type="ECO:0000256" key="1">
    <source>
        <dbReference type="ARBA" id="ARBA00023284"/>
    </source>
</evidence>
<proteinExistence type="predicted"/>
<dbReference type="InterPro" id="IPR050455">
    <property type="entry name" value="Tpx_Peroxidase_subfamily"/>
</dbReference>
<dbReference type="PANTHER" id="PTHR43110:SF1">
    <property type="entry name" value="THIOL PEROXIDASE"/>
    <property type="match status" value="1"/>
</dbReference>
<name>A0A5C6Q483_9GAMM</name>
<dbReference type="GO" id="GO:0016209">
    <property type="term" value="F:antioxidant activity"/>
    <property type="evidence" value="ECO:0007669"/>
    <property type="project" value="InterPro"/>
</dbReference>
<dbReference type="InterPro" id="IPR000866">
    <property type="entry name" value="AhpC/TSA"/>
</dbReference>
<protein>
    <submittedName>
        <fullName evidence="4">Redoxin domain-containing protein</fullName>
    </submittedName>
</protein>
<evidence type="ECO:0000313" key="5">
    <source>
        <dbReference type="Proteomes" id="UP000321525"/>
    </source>
</evidence>
<feature type="domain" description="Thioredoxin" evidence="2">
    <location>
        <begin position="18"/>
        <end position="173"/>
    </location>
</feature>
<dbReference type="InterPro" id="IPR036249">
    <property type="entry name" value="Thioredoxin-like_sf"/>
</dbReference>
<sequence>MLFINTAFAEQTSIKVGPKVGDKAPALTVIDAKKSVVNIADLTAEKGLIVLFFRSADWCPFCKRHLIEFNEYADKFKALGYGVAAISYDSTDILNGFSKAQQLTYPLLSDQAAATVKAYGILNKDYQMGDDNYGIPYPGIVIINPAGNIDHKYFFEGYRKRVKFIDLYQQLSTAK</sequence>
<dbReference type="AlphaFoldDB" id="A0A5C6Q483"/>
<dbReference type="Gene3D" id="3.40.30.10">
    <property type="entry name" value="Glutaredoxin"/>
    <property type="match status" value="1"/>
</dbReference>
<dbReference type="Proteomes" id="UP000321525">
    <property type="component" value="Unassembled WGS sequence"/>
</dbReference>
<reference evidence="4 6" key="1">
    <citation type="submission" date="2019-07" db="EMBL/GenBank/DDBJ databases">
        <title>Genomes of sea-ice associated Colwellia species.</title>
        <authorList>
            <person name="Bowman J.P."/>
        </authorList>
    </citation>
    <scope>NUCLEOTIDE SEQUENCE [LARGE SCALE GENOMIC DNA]</scope>
    <source>
        <strain evidence="3 5">ACAM 607</strain>
        <strain evidence="4 6">IC036</strain>
    </source>
</reference>
<evidence type="ECO:0000313" key="3">
    <source>
        <dbReference type="EMBL" id="TWX54874.1"/>
    </source>
</evidence>
<dbReference type="GO" id="GO:0016491">
    <property type="term" value="F:oxidoreductase activity"/>
    <property type="evidence" value="ECO:0007669"/>
    <property type="project" value="InterPro"/>
</dbReference>
<evidence type="ECO:0000259" key="2">
    <source>
        <dbReference type="PROSITE" id="PS51352"/>
    </source>
</evidence>
<evidence type="ECO:0000313" key="4">
    <source>
        <dbReference type="EMBL" id="TWX63467.1"/>
    </source>
</evidence>
<dbReference type="Pfam" id="PF00578">
    <property type="entry name" value="AhpC-TSA"/>
    <property type="match status" value="1"/>
</dbReference>
<accession>A0A5C6Q483</accession>
<dbReference type="InterPro" id="IPR013766">
    <property type="entry name" value="Thioredoxin_domain"/>
</dbReference>